<dbReference type="GO" id="GO:0031510">
    <property type="term" value="C:SUMO activating enzyme complex"/>
    <property type="evidence" value="ECO:0007669"/>
    <property type="project" value="TreeGrafter"/>
</dbReference>
<evidence type="ECO:0000256" key="18">
    <source>
        <dbReference type="PROSITE-ProRule" id="PRU10132"/>
    </source>
</evidence>
<dbReference type="InterPro" id="IPR042063">
    <property type="entry name" value="Ubi_acti_E1_SCCH"/>
</dbReference>
<dbReference type="Pfam" id="PF16190">
    <property type="entry name" value="E1_FCCH"/>
    <property type="match status" value="1"/>
</dbReference>
<dbReference type="STRING" id="183478.A0A364MTV0"/>
<dbReference type="PANTHER" id="PTHR10953">
    <property type="entry name" value="UBIQUITIN-ACTIVATING ENZYME E1"/>
    <property type="match status" value="1"/>
</dbReference>
<feature type="compositionally biased region" description="Basic and acidic residues" evidence="20">
    <location>
        <begin position="394"/>
        <end position="410"/>
    </location>
</feature>
<keyword evidence="11 17" id="KW-0547">Nucleotide-binding</keyword>
<evidence type="ECO:0000259" key="22">
    <source>
        <dbReference type="SMART" id="SM00985"/>
    </source>
</evidence>
<keyword evidence="9 19" id="KW-0436">Ligase</keyword>
<dbReference type="FunFam" id="3.40.50.720:FF:000015">
    <property type="entry name" value="Ubiquitin-activating enzyme E1 1"/>
    <property type="match status" value="1"/>
</dbReference>
<dbReference type="Pfam" id="PF10609">
    <property type="entry name" value="ParA"/>
    <property type="match status" value="1"/>
</dbReference>
<accession>A0A364MTV0</accession>
<dbReference type="GO" id="GO:1904564">
    <property type="term" value="C:cytosolic [4Fe-4S] assembly scaffold complex"/>
    <property type="evidence" value="ECO:0007669"/>
    <property type="project" value="UniProtKB-ARBA"/>
</dbReference>
<keyword evidence="24" id="KW-1185">Reference proteome</keyword>
<feature type="compositionally biased region" description="Polar residues" evidence="20">
    <location>
        <begin position="459"/>
        <end position="479"/>
    </location>
</feature>
<dbReference type="GO" id="GO:0005524">
    <property type="term" value="F:ATP binding"/>
    <property type="evidence" value="ECO:0007669"/>
    <property type="project" value="UniProtKB-KW"/>
</dbReference>
<dbReference type="Pfam" id="PF20684">
    <property type="entry name" value="Fung_rhodopsin"/>
    <property type="match status" value="1"/>
</dbReference>
<dbReference type="FunFam" id="3.10.290.60:FF:000002">
    <property type="entry name" value="Ubiquitin-like modifier-activating enzyme 1"/>
    <property type="match status" value="1"/>
</dbReference>
<feature type="transmembrane region" description="Helical" evidence="21">
    <location>
        <begin position="132"/>
        <end position="153"/>
    </location>
</feature>
<feature type="domain" description="Ubiquitin-activating enzyme E1 C-terminal" evidence="22">
    <location>
        <begin position="1811"/>
        <end position="1939"/>
    </location>
</feature>
<dbReference type="FunFam" id="1.10.10.2660:FF:000001">
    <property type="entry name" value="Ubiquitin-activating enzyme E1 1"/>
    <property type="match status" value="1"/>
</dbReference>
<dbReference type="PROSITE" id="PS01215">
    <property type="entry name" value="MRP"/>
    <property type="match status" value="1"/>
</dbReference>
<feature type="region of interest" description="Disordered" evidence="20">
    <location>
        <begin position="884"/>
        <end position="920"/>
    </location>
</feature>
<organism evidence="23 24">
    <name type="scientific">Stemphylium lycopersici</name>
    <name type="common">Tomato gray leaf spot disease fungus</name>
    <name type="synonym">Thyrospora lycopersici</name>
    <dbReference type="NCBI Taxonomy" id="183478"/>
    <lineage>
        <taxon>Eukaryota</taxon>
        <taxon>Fungi</taxon>
        <taxon>Dikarya</taxon>
        <taxon>Ascomycota</taxon>
        <taxon>Pezizomycotina</taxon>
        <taxon>Dothideomycetes</taxon>
        <taxon>Pleosporomycetidae</taxon>
        <taxon>Pleosporales</taxon>
        <taxon>Pleosporineae</taxon>
        <taxon>Pleosporaceae</taxon>
        <taxon>Stemphylium</taxon>
    </lineage>
</organism>
<dbReference type="PANTHER" id="PTHR10953:SF4">
    <property type="entry name" value="UBIQUITIN-ACTIVATING ENZYME E1 C-TERMINAL DOMAIN-CONTAINING PROTEIN"/>
    <property type="match status" value="1"/>
</dbReference>
<dbReference type="GO" id="GO:0140663">
    <property type="term" value="F:ATP-dependent FeS chaperone activity"/>
    <property type="evidence" value="ECO:0007669"/>
    <property type="project" value="InterPro"/>
</dbReference>
<keyword evidence="10 17" id="KW-0479">Metal-binding</keyword>
<dbReference type="CDD" id="cd01490">
    <property type="entry name" value="Ube1_repeat2"/>
    <property type="match status" value="1"/>
</dbReference>
<dbReference type="InterPro" id="IPR045886">
    <property type="entry name" value="ThiF/MoeB/HesA"/>
</dbReference>
<evidence type="ECO:0000313" key="24">
    <source>
        <dbReference type="Proteomes" id="UP000249619"/>
    </source>
</evidence>
<dbReference type="EC" id="6.2.1.45" evidence="6"/>
<evidence type="ECO:0000256" key="6">
    <source>
        <dbReference type="ARBA" id="ARBA00012990"/>
    </source>
</evidence>
<dbReference type="Pfam" id="PF09358">
    <property type="entry name" value="E1_UFD"/>
    <property type="match status" value="1"/>
</dbReference>
<dbReference type="NCBIfam" id="TIGR01408">
    <property type="entry name" value="Ube1"/>
    <property type="match status" value="1"/>
</dbReference>
<feature type="transmembrane region" description="Helical" evidence="21">
    <location>
        <begin position="752"/>
        <end position="780"/>
    </location>
</feature>
<keyword evidence="8 17" id="KW-0963">Cytoplasm</keyword>
<keyword evidence="15 17" id="KW-0411">Iron-sulfur</keyword>
<dbReference type="Gene3D" id="2.40.30.180">
    <property type="entry name" value="Ubiquitin-activating enzyme E1, FCCH domain"/>
    <property type="match status" value="1"/>
</dbReference>
<dbReference type="InterPro" id="IPR019591">
    <property type="entry name" value="Mrp/NBP35_ATP-bd"/>
</dbReference>
<dbReference type="GO" id="GO:0046872">
    <property type="term" value="F:metal ion binding"/>
    <property type="evidence" value="ECO:0007669"/>
    <property type="project" value="UniProtKB-KW"/>
</dbReference>
<keyword evidence="7 17" id="KW-0004">4Fe-4S</keyword>
<dbReference type="InterPro" id="IPR027417">
    <property type="entry name" value="P-loop_NTPase"/>
</dbReference>
<dbReference type="SUPFAM" id="SSF69572">
    <property type="entry name" value="Activating enzymes of the ubiquitin-like proteins"/>
    <property type="match status" value="2"/>
</dbReference>
<dbReference type="InterPro" id="IPR035985">
    <property type="entry name" value="Ubiquitin-activating_enz"/>
</dbReference>
<dbReference type="FunFam" id="3.50.50.80:FF:000001">
    <property type="entry name" value="ubiquitin-like modifier-activating enzyme 1"/>
    <property type="match status" value="1"/>
</dbReference>
<evidence type="ECO:0000256" key="15">
    <source>
        <dbReference type="ARBA" id="ARBA00023014"/>
    </source>
</evidence>
<evidence type="ECO:0000256" key="12">
    <source>
        <dbReference type="ARBA" id="ARBA00022786"/>
    </source>
</evidence>
<dbReference type="Gene3D" id="3.40.50.12550">
    <property type="entry name" value="Ubiquitin-activating enzyme E1, inactive adenylation domain, subdomain 2"/>
    <property type="match status" value="1"/>
</dbReference>
<protein>
    <recommendedName>
        <fullName evidence="16">Ubiquitin-activating enzyme E1 1</fullName>
        <ecNumber evidence="6">6.2.1.45</ecNumber>
    </recommendedName>
</protein>
<dbReference type="Gene3D" id="3.40.50.300">
    <property type="entry name" value="P-loop containing nucleotide triphosphate hydrolases"/>
    <property type="match status" value="1"/>
</dbReference>
<dbReference type="PRINTS" id="PR01849">
    <property type="entry name" value="UBIQUITINACT"/>
</dbReference>
<feature type="transmembrane region" description="Helical" evidence="21">
    <location>
        <begin position="33"/>
        <end position="53"/>
    </location>
</feature>
<keyword evidence="14 17" id="KW-0408">Iron</keyword>
<keyword evidence="21" id="KW-0812">Transmembrane</keyword>
<evidence type="ECO:0000256" key="4">
    <source>
        <dbReference type="ARBA" id="ARBA00004906"/>
    </source>
</evidence>
<evidence type="ECO:0000256" key="9">
    <source>
        <dbReference type="ARBA" id="ARBA00022598"/>
    </source>
</evidence>
<feature type="transmembrane region" description="Helical" evidence="21">
    <location>
        <begin position="535"/>
        <end position="557"/>
    </location>
</feature>
<dbReference type="GO" id="GO:0019948">
    <property type="term" value="F:SUMO activating enzyme activity"/>
    <property type="evidence" value="ECO:0007669"/>
    <property type="project" value="TreeGrafter"/>
</dbReference>
<evidence type="ECO:0000256" key="16">
    <source>
        <dbReference type="ARBA" id="ARBA00073786"/>
    </source>
</evidence>
<dbReference type="InterPro" id="IPR028601">
    <property type="entry name" value="NUBP1/Nbp35"/>
</dbReference>
<dbReference type="Gene3D" id="3.40.50.720">
    <property type="entry name" value="NAD(P)-binding Rossmann-like Domain"/>
    <property type="match status" value="1"/>
</dbReference>
<evidence type="ECO:0000256" key="8">
    <source>
        <dbReference type="ARBA" id="ARBA00022490"/>
    </source>
</evidence>
<sequence>MTAAPENLGFHTTIAQPIVDVSSADATKGFKTALAVEVPLMVLALSTVILRVYSRLAIKRKVAPDDILIILGTAAGFARTVISCMSAEDNWGYDRKGSVCTEKWDEYPADRHDSPDRASEIPYYQHIFERRIAYLFAVTFTRCSVLAYYLRIFPHGMSSLRKCCYMLLALVLAHFVEVLTVLIVYCSDISKLWTSNWLEFTGSQCFSSALYSYSAAIGDSVVDSMIFALPIPYVWQLSKLRIRQRLGLVLVFSLGFIVCVVALLQIPFIKRREANMRYFGSAVNILIAIQISFAIIAASLPDLRALIARTLPQFSPLHHRSLARNAREPGGSSEQDRVVAWDAEQGSPERGTEGSPHVASSGKKIFRKPDWLRNSLPASLMSTMMTQNEGNRFSSEDGPSRLPRSSEKTHTNLLTTSPLYDFIIIDGTSPAVARRIVRTIFGQESLSDEHVDGFARETAGTSASNKCASQQTPTPQLPTHSPLPDYEQRAYYTPERVVAAVVALLLLSANASPPIPSPSLFAAVWAKQETAHAQSIATMRLFSAPPAMLGLIAFAYLPAALAKPYPPAHFEEFQDYHNASLIGKRACDGTPCGYDGWLCCPSGSTCFTDSNNQAQCDSSGSANTQAGGYWQYHTTTYVETVGLVTKTEVISSYIPATATQTCKDSQNPCGSTCCDSGFYCLTAGKCALIAGGSSGGITPSAPLRPTSSGLVIVTYTGTPTETVPFQTPIPTGAAGSGLVATEDDNGGLSGGAIAGIVIGVILGILLLLLLCLFCCARALFDTILAIFGIGKKRKHSHEETYIEEHHHSGGAAGGRWYGGGRPARPSRAGSEKHSVGGKKGLGLAAALGGIGLALGLKKHHDHKQDDKSTTVSGTSYMYSDYTSTSSKTIGKLGKRHQADEDTRPSKKEKVMTEKMQVDSPATAVEQLKEASGNNGDIDESLYSRQLYVLGHEAMKRMGSSNVLIAGLRGLGVEIAKNIALAGVKSLTLYDPKPAALADLSSQFFLTPDDVGKPRASVTVPRVSELNPYTPVQEFSRGDLTSDLSQLKQFQVVVLTDTLLEDQIKIADYCHENGIYIVITDTYGLFGTIFTDFGKNFTIGDPTGENANNGIIAGIDEEGIVSALDETRHGLEDGDWVTFSEVEGMEALNGCAPRKIEVKGPYTFSIGDVSGLGEYKRGGQFIQVKMPKIINFESFSKQLKKPELLISDFAKFDRPQQLHVGIQAIHKFATLHKGEFPRPHHEADATELFKIAQEIAGQGEDKVELDEKLIKELSYQARGDLSPVAAFFGGMAAQEVLKSVSGKFHPIVQFLYFDSLESIPTSSTRSEEQCAPVGSRYDGQIAVLGQEYQKKLSNVKQFLVGAGAIGCEMLKNWAMMGLGTGPEGKITVTDNDQIEKSNLNRQFLFRPADVGKLKSDAAAKAVQVMNPDLSGKIVTLQDKVGPETEHIFNEEFWNSLDGVTNALDNVEARTYVDRRCVFFRKPLLDSGTLGTKGNTQVVLPFITESYSSSQDPPEKSFPMCTLRSFPNRIEHTIAWARESFDSLFVKGPEIVNLYLSQPDYLGASLKQSGNEKQTLETLRDFLVTEKPLTFDDCIIWARHQFEKNYNHSIAQLLYNFPKDSKTGSGQPFWSGPKRAPDPSKFDPSNPTHFTYVEAAATLHAFNYGIKPNASREHYVEVLSDMIVPDFQPDPTVKIQADEKEPDPNANQAGGDDNESLDSIINQLPEPKSLAGFKLEPVEFEKDDDTNHHIDFITAASNLRAENYKIEQADRHKTKFIAGKIIPAIATTTALVTGLVNLELYKIIDGKTDIEQYKNGFINLALPFFGFSEPIASPKGKYKSHEGEVTIDKLWDRFEVDDISLKDFVDLFEKKGLSIQMISSGVSLLYASFYPPAKLKDRMPLTMSKLVEHVSKKPVPSHQKNVIFEITAEDQNEEDVEIPYVMTQTLAHTTIITIDMAPSLEEPVQVDFEAPLKAAPKLVAPEPEHCPGPESSTAGQADSCAGCPNQAICASAPKGPDPDIPLITARLSSVKHKILVLSGKGGVGKSTFSTMLSHGFASNPQSTVGLMDTDICGPSIPKMMGVEEETIHVSGEGWEPVWVSENLGVMSVQFMLPNRDDAVIWRGAKKNGLIKKFLMDVTWGELDFLIVDTPPGTSDEHLSVNSFLKASGVDGAVLVSTPQEVSLLDVRKEIDFCRKAGIPILGIVENMSGFVCPGCKHESQIFRASTGGAARLAKDQNIPYLGAVPLDPRIGMACDFGESFLTAYPDSPACAAIQEVVRRVGEEIGLSREEVLPADE</sequence>
<comment type="pathway">
    <text evidence="4">Protein modification; protein ubiquitination.</text>
</comment>
<comment type="similarity">
    <text evidence="17">Belongs to the Mrp/NBP35 ATP-binding proteins family. NUBP1/NBP35 subfamily.</text>
</comment>
<dbReference type="InterPro" id="IPR000808">
    <property type="entry name" value="Mrp-like_CS"/>
</dbReference>
<feature type="region of interest" description="Disordered" evidence="20">
    <location>
        <begin position="804"/>
        <end position="835"/>
    </location>
</feature>
<feature type="binding site" evidence="17">
    <location>
        <position position="2001"/>
    </location>
    <ligand>
        <name>[4Fe-4S] cluster</name>
        <dbReference type="ChEBI" id="CHEBI:49883"/>
        <label>1</label>
    </ligand>
</feature>
<comment type="caution">
    <text evidence="23">The sequence shown here is derived from an EMBL/GenBank/DDBJ whole genome shotgun (WGS) entry which is preliminary data.</text>
</comment>
<feature type="binding site" evidence="17">
    <location>
        <position position="2007"/>
    </location>
    <ligand>
        <name>[4Fe-4S] cluster</name>
        <dbReference type="ChEBI" id="CHEBI:49883"/>
        <label>1</label>
    </ligand>
</feature>
<feature type="region of interest" description="Disordered" evidence="20">
    <location>
        <begin position="458"/>
        <end position="483"/>
    </location>
</feature>
<dbReference type="Pfam" id="PF16191">
    <property type="entry name" value="E1_4HB"/>
    <property type="match status" value="1"/>
</dbReference>
<dbReference type="GO" id="GO:0004839">
    <property type="term" value="F:ubiquitin activating enzyme activity"/>
    <property type="evidence" value="ECO:0007669"/>
    <property type="project" value="UniProtKB-EC"/>
</dbReference>
<dbReference type="UniPathway" id="UPA00143"/>
<feature type="transmembrane region" description="Helical" evidence="21">
    <location>
        <begin position="246"/>
        <end position="266"/>
    </location>
</feature>
<dbReference type="InterPro" id="IPR032420">
    <property type="entry name" value="E1_4HB"/>
</dbReference>
<comment type="catalytic activity">
    <reaction evidence="1">
        <text>ATP + ubiquitin + [E1 ubiquitin-activating enzyme]-L-cysteine = AMP + diphosphate + S-ubiquitinyl-[E1 ubiquitin-activating enzyme]-L-cysteine.</text>
        <dbReference type="EC" id="6.2.1.45"/>
    </reaction>
</comment>
<evidence type="ECO:0000313" key="23">
    <source>
        <dbReference type="EMBL" id="RAR02886.1"/>
    </source>
</evidence>
<feature type="region of interest" description="Disordered" evidence="20">
    <location>
        <begin position="1694"/>
        <end position="1717"/>
    </location>
</feature>
<keyword evidence="21" id="KW-0472">Membrane</keyword>
<keyword evidence="12 19" id="KW-0833">Ubl conjugation pathway</keyword>
<feature type="region of interest" description="Disordered" evidence="20">
    <location>
        <begin position="389"/>
        <end position="410"/>
    </location>
</feature>
<dbReference type="InterPro" id="IPR018075">
    <property type="entry name" value="UBQ-activ_enz_E1"/>
</dbReference>
<dbReference type="Gene3D" id="3.10.290.60">
    <property type="entry name" value="Ubiquitin-activating enzyme E1, UFD domain"/>
    <property type="match status" value="1"/>
</dbReference>
<dbReference type="InterPro" id="IPR018965">
    <property type="entry name" value="Ub-activating_enz_E1_C"/>
</dbReference>
<name>A0A364MTV0_STELY</name>
<dbReference type="SMART" id="SM00985">
    <property type="entry name" value="UBA_e1_C"/>
    <property type="match status" value="1"/>
</dbReference>
<dbReference type="InterPro" id="IPR000594">
    <property type="entry name" value="ThiF_NAD_FAD-bd"/>
</dbReference>
<feature type="transmembrane region" description="Helical" evidence="21">
    <location>
        <begin position="497"/>
        <end position="515"/>
    </location>
</feature>
<dbReference type="InterPro" id="IPR019572">
    <property type="entry name" value="UBA_E1_SCCH"/>
</dbReference>
<reference evidence="24" key="1">
    <citation type="submission" date="2018-05" db="EMBL/GenBank/DDBJ databases">
        <title>Draft genome sequence of Stemphylium lycopersici strain CIDEFI 213.</title>
        <authorList>
            <person name="Medina R."/>
            <person name="Franco M.E.E."/>
            <person name="Lucentini C.G."/>
            <person name="Saparrat M.C.N."/>
            <person name="Balatti P.A."/>
        </authorList>
    </citation>
    <scope>NUCLEOTIDE SEQUENCE [LARGE SCALE GENOMIC DNA]</scope>
    <source>
        <strain evidence="24">CIDEFI 213</strain>
    </source>
</reference>
<dbReference type="InterPro" id="IPR038252">
    <property type="entry name" value="UBA_E1_C_sf"/>
</dbReference>
<evidence type="ECO:0000256" key="3">
    <source>
        <dbReference type="ARBA" id="ARBA00004496"/>
    </source>
</evidence>
<keyword evidence="21" id="KW-1133">Transmembrane helix</keyword>
<dbReference type="EMBL" id="QGDH01000197">
    <property type="protein sequence ID" value="RAR02886.1"/>
    <property type="molecule type" value="Genomic_DNA"/>
</dbReference>
<dbReference type="InterPro" id="IPR000011">
    <property type="entry name" value="UBQ/SUMO-activ_enz_E1-like"/>
</dbReference>
<dbReference type="Pfam" id="PF00899">
    <property type="entry name" value="ThiF"/>
    <property type="match status" value="1"/>
</dbReference>
<gene>
    <name evidence="17" type="primary">NBP35</name>
    <name evidence="23" type="ORF">DDE83_008406</name>
</gene>
<evidence type="ECO:0000256" key="14">
    <source>
        <dbReference type="ARBA" id="ARBA00023004"/>
    </source>
</evidence>
<feature type="binding site" evidence="17">
    <location>
        <position position="1984"/>
    </location>
    <ligand>
        <name>[4Fe-4S] cluster</name>
        <dbReference type="ChEBI" id="CHEBI:49883"/>
        <label>1</label>
    </ligand>
</feature>
<dbReference type="InterPro" id="IPR042302">
    <property type="entry name" value="E1_FCCH_sf"/>
</dbReference>
<dbReference type="HAMAP" id="MF_03038">
    <property type="entry name" value="NUBP1"/>
    <property type="match status" value="1"/>
</dbReference>
<comment type="subcellular location">
    <subcellularLocation>
        <location evidence="3 17">Cytoplasm</location>
    </subcellularLocation>
    <subcellularLocation>
        <location evidence="2">Nucleus</location>
    </subcellularLocation>
</comment>
<dbReference type="HAMAP" id="MF_02040">
    <property type="entry name" value="Mrp_NBP35"/>
    <property type="match status" value="1"/>
</dbReference>
<proteinExistence type="inferred from homology"/>
<dbReference type="FunFam" id="2.40.30.180:FF:000001">
    <property type="entry name" value="ubiquitin-like modifier-activating enzyme 1"/>
    <property type="match status" value="1"/>
</dbReference>
<feature type="binding site" evidence="17">
    <location>
        <begin position="2037"/>
        <end position="2044"/>
    </location>
    <ligand>
        <name>ATP</name>
        <dbReference type="ChEBI" id="CHEBI:30616"/>
    </ligand>
</feature>
<evidence type="ECO:0000256" key="19">
    <source>
        <dbReference type="RuleBase" id="RU000519"/>
    </source>
</evidence>
<dbReference type="PROSITE" id="PS00865">
    <property type="entry name" value="UBIQUITIN_ACTIVAT_2"/>
    <property type="match status" value="1"/>
</dbReference>
<evidence type="ECO:0000256" key="21">
    <source>
        <dbReference type="SAM" id="Phobius"/>
    </source>
</evidence>
<dbReference type="CDD" id="cd02037">
    <property type="entry name" value="Mrp_NBP35"/>
    <property type="match status" value="1"/>
</dbReference>
<dbReference type="InterPro" id="IPR042449">
    <property type="entry name" value="Ub-E1_IAD_1"/>
</dbReference>
<dbReference type="GO" id="GO:0051539">
    <property type="term" value="F:4 iron, 4 sulfur cluster binding"/>
    <property type="evidence" value="ECO:0007669"/>
    <property type="project" value="UniProtKB-UniRule"/>
</dbReference>
<feature type="binding site" evidence="17">
    <location>
        <position position="2213"/>
    </location>
    <ligand>
        <name>[4Fe-4S] cluster</name>
        <dbReference type="ChEBI" id="CHEBI:49883"/>
        <label>2</label>
        <note>ligand shared with heterodimeric partner</note>
    </ligand>
</feature>
<comment type="similarity">
    <text evidence="5 19">Belongs to the ubiquitin-activating E1 family.</text>
</comment>
<feature type="binding site" evidence="17">
    <location>
        <position position="1998"/>
    </location>
    <ligand>
        <name>[4Fe-4S] cluster</name>
        <dbReference type="ChEBI" id="CHEBI:49883"/>
        <label>1</label>
    </ligand>
</feature>
<keyword evidence="13 17" id="KW-0067">ATP-binding</keyword>
<dbReference type="FunFam" id="3.40.50.300:FF:000427">
    <property type="entry name" value="Cytosolic Fe-S cluster assembly factor NUBP1"/>
    <property type="match status" value="1"/>
</dbReference>
<feature type="transmembrane region" description="Helical" evidence="21">
    <location>
        <begin position="165"/>
        <end position="190"/>
    </location>
</feature>
<dbReference type="InterPro" id="IPR032418">
    <property type="entry name" value="E1_FCCH"/>
</dbReference>
<dbReference type="GO" id="GO:0016925">
    <property type="term" value="P:protein sumoylation"/>
    <property type="evidence" value="ECO:0007669"/>
    <property type="project" value="TreeGrafter"/>
</dbReference>
<evidence type="ECO:0000256" key="1">
    <source>
        <dbReference type="ARBA" id="ARBA00000488"/>
    </source>
</evidence>
<dbReference type="InterPro" id="IPR033756">
    <property type="entry name" value="YlxH/NBP35"/>
</dbReference>
<evidence type="ECO:0000256" key="2">
    <source>
        <dbReference type="ARBA" id="ARBA00004123"/>
    </source>
</evidence>
<dbReference type="Gene3D" id="1.10.10.2660">
    <property type="entry name" value="Ubiquitin-activating enzyme E1, SCCH domain"/>
    <property type="match status" value="1"/>
</dbReference>
<feature type="transmembrane region" description="Helical" evidence="21">
    <location>
        <begin position="278"/>
        <end position="300"/>
    </location>
</feature>
<evidence type="ECO:0000256" key="5">
    <source>
        <dbReference type="ARBA" id="ARBA00005673"/>
    </source>
</evidence>
<evidence type="ECO:0000256" key="17">
    <source>
        <dbReference type="HAMAP-Rule" id="MF_03038"/>
    </source>
</evidence>
<evidence type="ECO:0000256" key="11">
    <source>
        <dbReference type="ARBA" id="ARBA00022741"/>
    </source>
</evidence>
<dbReference type="Pfam" id="PF10585">
    <property type="entry name" value="UBA_E1_SCCH"/>
    <property type="match status" value="1"/>
</dbReference>
<dbReference type="FunFam" id="3.40.50.12550:FF:000001">
    <property type="entry name" value="Ubiquitin-activating enzyme E1 1"/>
    <property type="match status" value="1"/>
</dbReference>
<feature type="compositionally biased region" description="Basic and acidic residues" evidence="20">
    <location>
        <begin position="896"/>
        <end position="916"/>
    </location>
</feature>
<feature type="active site" description="Glycyl thioester intermediate" evidence="18">
    <location>
        <position position="1519"/>
    </location>
</feature>
<dbReference type="Gene3D" id="3.50.50.80">
    <property type="entry name" value="Ubiquitin-activating enzyme E1, inactive adenylation domain, subdomain 1"/>
    <property type="match status" value="1"/>
</dbReference>
<feature type="binding site" evidence="17">
    <location>
        <position position="2210"/>
    </location>
    <ligand>
        <name>[4Fe-4S] cluster</name>
        <dbReference type="ChEBI" id="CHEBI:49883"/>
        <label>2</label>
        <note>ligand shared with heterodimeric partner</note>
    </ligand>
</feature>
<comment type="function">
    <text evidence="17">Component of the cytosolic iron-sulfur (Fe/S) protein assembly (CIA) machinery. Required for maturation of extramitochondrial Fe-S proteins. The NBP35-CFD1 heterotetramer forms a Fe-S scaffold complex, mediating the de novo assembly of an Fe-S cluster and its transfer to target apoproteins.</text>
</comment>
<feature type="compositionally biased region" description="Gly residues" evidence="20">
    <location>
        <begin position="810"/>
        <end position="821"/>
    </location>
</feature>
<evidence type="ECO:0000256" key="13">
    <source>
        <dbReference type="ARBA" id="ARBA00022840"/>
    </source>
</evidence>
<dbReference type="InterPro" id="IPR049326">
    <property type="entry name" value="Rhodopsin_dom_fungi"/>
</dbReference>
<dbReference type="SUPFAM" id="SSF52540">
    <property type="entry name" value="P-loop containing nucleoside triphosphate hydrolases"/>
    <property type="match status" value="1"/>
</dbReference>
<dbReference type="InterPro" id="IPR033127">
    <property type="entry name" value="UBQ-activ_enz_E1_Cys_AS"/>
</dbReference>
<evidence type="ECO:0000256" key="10">
    <source>
        <dbReference type="ARBA" id="ARBA00022723"/>
    </source>
</evidence>
<evidence type="ECO:0000256" key="20">
    <source>
        <dbReference type="SAM" id="MobiDB-lite"/>
    </source>
</evidence>
<dbReference type="GO" id="GO:0016226">
    <property type="term" value="P:iron-sulfur cluster assembly"/>
    <property type="evidence" value="ECO:0007669"/>
    <property type="project" value="UniProtKB-UniRule"/>
</dbReference>
<evidence type="ECO:0000256" key="7">
    <source>
        <dbReference type="ARBA" id="ARBA00022485"/>
    </source>
</evidence>
<dbReference type="Proteomes" id="UP000249619">
    <property type="component" value="Unassembled WGS sequence"/>
</dbReference>
<dbReference type="CDD" id="cd01491">
    <property type="entry name" value="Ube1_repeat1"/>
    <property type="match status" value="1"/>
</dbReference>